<feature type="transmembrane region" description="Helical" evidence="1">
    <location>
        <begin position="20"/>
        <end position="38"/>
    </location>
</feature>
<evidence type="ECO:0000256" key="1">
    <source>
        <dbReference type="SAM" id="Phobius"/>
    </source>
</evidence>
<proteinExistence type="predicted"/>
<reference evidence="2" key="1">
    <citation type="submission" date="2014-09" db="EMBL/GenBank/DDBJ databases">
        <authorList>
            <person name="Magalhaes I.L.F."/>
            <person name="Oliveira U."/>
            <person name="Santos F.R."/>
            <person name="Vidigal T.H.D.A."/>
            <person name="Brescovit A.D."/>
            <person name="Santos A.J."/>
        </authorList>
    </citation>
    <scope>NUCLEOTIDE SEQUENCE</scope>
    <source>
        <tissue evidence="2">Shoot tissue taken approximately 20 cm above the soil surface</tissue>
    </source>
</reference>
<keyword evidence="1" id="KW-0472">Membrane</keyword>
<protein>
    <submittedName>
        <fullName evidence="2">Uncharacterized protein</fullName>
    </submittedName>
</protein>
<name>A0A0A9CKA4_ARUDO</name>
<keyword evidence="1" id="KW-1133">Transmembrane helix</keyword>
<organism evidence="2">
    <name type="scientific">Arundo donax</name>
    <name type="common">Giant reed</name>
    <name type="synonym">Donax arundinaceus</name>
    <dbReference type="NCBI Taxonomy" id="35708"/>
    <lineage>
        <taxon>Eukaryota</taxon>
        <taxon>Viridiplantae</taxon>
        <taxon>Streptophyta</taxon>
        <taxon>Embryophyta</taxon>
        <taxon>Tracheophyta</taxon>
        <taxon>Spermatophyta</taxon>
        <taxon>Magnoliopsida</taxon>
        <taxon>Liliopsida</taxon>
        <taxon>Poales</taxon>
        <taxon>Poaceae</taxon>
        <taxon>PACMAD clade</taxon>
        <taxon>Arundinoideae</taxon>
        <taxon>Arundineae</taxon>
        <taxon>Arundo</taxon>
    </lineage>
</organism>
<dbReference type="AlphaFoldDB" id="A0A0A9CKA4"/>
<reference evidence="2" key="2">
    <citation type="journal article" date="2015" name="Data Brief">
        <title>Shoot transcriptome of the giant reed, Arundo donax.</title>
        <authorList>
            <person name="Barrero R.A."/>
            <person name="Guerrero F.D."/>
            <person name="Moolhuijzen P."/>
            <person name="Goolsby J.A."/>
            <person name="Tidwell J."/>
            <person name="Bellgard S.E."/>
            <person name="Bellgard M.I."/>
        </authorList>
    </citation>
    <scope>NUCLEOTIDE SEQUENCE</scope>
    <source>
        <tissue evidence="2">Shoot tissue taken approximately 20 cm above the soil surface</tissue>
    </source>
</reference>
<sequence>MQRWPSPTPTLGKGSDEMGGAFFSLVLPRLCVVILLQLRTLGCTFSRLHLLG</sequence>
<accession>A0A0A9CKA4</accession>
<dbReference type="EMBL" id="GBRH01225943">
    <property type="protein sequence ID" value="JAD71952.1"/>
    <property type="molecule type" value="Transcribed_RNA"/>
</dbReference>
<keyword evidence="1" id="KW-0812">Transmembrane</keyword>
<evidence type="ECO:0000313" key="2">
    <source>
        <dbReference type="EMBL" id="JAD71952.1"/>
    </source>
</evidence>